<keyword evidence="5" id="KW-1185">Reference proteome</keyword>
<protein>
    <submittedName>
        <fullName evidence="4">WD40 repeat domain-containing protein</fullName>
    </submittedName>
</protein>
<dbReference type="SMART" id="SM00320">
    <property type="entry name" value="WD40"/>
    <property type="match status" value="9"/>
</dbReference>
<dbReference type="PANTHER" id="PTHR44019:SF8">
    <property type="entry name" value="POC1 CENTRIOLAR PROTEIN HOMOLOG"/>
    <property type="match status" value="1"/>
</dbReference>
<dbReference type="InterPro" id="IPR050505">
    <property type="entry name" value="WDR55/POC1"/>
</dbReference>
<keyword evidence="1 3" id="KW-0853">WD repeat</keyword>
<evidence type="ECO:0000313" key="4">
    <source>
        <dbReference type="EMBL" id="MCD2164111.1"/>
    </source>
</evidence>
<evidence type="ECO:0000256" key="3">
    <source>
        <dbReference type="PROSITE-ProRule" id="PRU00221"/>
    </source>
</evidence>
<name>A0AAW4XRV3_9BURK</name>
<accession>A0AAW4XRV3</accession>
<dbReference type="InterPro" id="IPR020472">
    <property type="entry name" value="WD40_PAC1"/>
</dbReference>
<dbReference type="SUPFAM" id="SSF50978">
    <property type="entry name" value="WD40 repeat-like"/>
    <property type="match status" value="1"/>
</dbReference>
<gene>
    <name evidence="4" type="ORF">LPW39_03060</name>
</gene>
<dbReference type="Gene3D" id="2.130.10.10">
    <property type="entry name" value="YVTN repeat-like/Quinoprotein amine dehydrogenase"/>
    <property type="match status" value="3"/>
</dbReference>
<dbReference type="Proteomes" id="UP001199260">
    <property type="component" value="Unassembled WGS sequence"/>
</dbReference>
<evidence type="ECO:0000256" key="1">
    <source>
        <dbReference type="ARBA" id="ARBA00022574"/>
    </source>
</evidence>
<feature type="repeat" description="WD" evidence="3">
    <location>
        <begin position="1"/>
        <end position="41"/>
    </location>
</feature>
<feature type="repeat" description="WD" evidence="3">
    <location>
        <begin position="204"/>
        <end position="236"/>
    </location>
</feature>
<dbReference type="PROSITE" id="PS50294">
    <property type="entry name" value="WD_REPEATS_REGION"/>
    <property type="match status" value="2"/>
</dbReference>
<dbReference type="InterPro" id="IPR001680">
    <property type="entry name" value="WD40_rpt"/>
</dbReference>
<dbReference type="InterPro" id="IPR011047">
    <property type="entry name" value="Quinoprotein_ADH-like_sf"/>
</dbReference>
<dbReference type="InterPro" id="IPR015943">
    <property type="entry name" value="WD40/YVTN_repeat-like_dom_sf"/>
</dbReference>
<feature type="repeat" description="WD" evidence="3">
    <location>
        <begin position="83"/>
        <end position="117"/>
    </location>
</feature>
<dbReference type="InterPro" id="IPR036322">
    <property type="entry name" value="WD40_repeat_dom_sf"/>
</dbReference>
<feature type="repeat" description="WD" evidence="3">
    <location>
        <begin position="44"/>
        <end position="82"/>
    </location>
</feature>
<dbReference type="PROSITE" id="PS50082">
    <property type="entry name" value="WD_REPEATS_2"/>
    <property type="match status" value="5"/>
</dbReference>
<keyword evidence="2" id="KW-0677">Repeat</keyword>
<comment type="caution">
    <text evidence="4">The sequence shown here is derived from an EMBL/GenBank/DDBJ whole genome shotgun (WGS) entry which is preliminary data.</text>
</comment>
<reference evidence="4 5" key="1">
    <citation type="submission" date="2021-11" db="EMBL/GenBank/DDBJ databases">
        <title>Genome sequence.</title>
        <authorList>
            <person name="Sun Q."/>
        </authorList>
    </citation>
    <scope>NUCLEOTIDE SEQUENCE [LARGE SCALE GENOMIC DNA]</scope>
    <source>
        <strain evidence="4 5">KCTC 12005</strain>
    </source>
</reference>
<organism evidence="4 5">
    <name type="scientific">Comamonas koreensis</name>
    <dbReference type="NCBI Taxonomy" id="160825"/>
    <lineage>
        <taxon>Bacteria</taxon>
        <taxon>Pseudomonadati</taxon>
        <taxon>Pseudomonadota</taxon>
        <taxon>Betaproteobacteria</taxon>
        <taxon>Burkholderiales</taxon>
        <taxon>Comamonadaceae</taxon>
        <taxon>Comamonas</taxon>
    </lineage>
</organism>
<proteinExistence type="predicted"/>
<dbReference type="EMBL" id="JAJNCT010000005">
    <property type="protein sequence ID" value="MCD2164111.1"/>
    <property type="molecule type" value="Genomic_DNA"/>
</dbReference>
<dbReference type="Pfam" id="PF00400">
    <property type="entry name" value="WD40"/>
    <property type="match status" value="6"/>
</dbReference>
<dbReference type="PRINTS" id="PR00320">
    <property type="entry name" value="GPROTEINBRPT"/>
</dbReference>
<dbReference type="AlphaFoldDB" id="A0AAW4XRV3"/>
<dbReference type="RefSeq" id="WP_230771232.1">
    <property type="nucleotide sequence ID" value="NZ_JAJNCT010000005.1"/>
</dbReference>
<evidence type="ECO:0000256" key="2">
    <source>
        <dbReference type="ARBA" id="ARBA00022737"/>
    </source>
</evidence>
<dbReference type="SUPFAM" id="SSF50998">
    <property type="entry name" value="Quinoprotein alcohol dehydrogenase-like"/>
    <property type="match status" value="1"/>
</dbReference>
<evidence type="ECO:0000313" key="5">
    <source>
        <dbReference type="Proteomes" id="UP001199260"/>
    </source>
</evidence>
<feature type="repeat" description="WD" evidence="3">
    <location>
        <begin position="124"/>
        <end position="165"/>
    </location>
</feature>
<dbReference type="CDD" id="cd00200">
    <property type="entry name" value="WD40"/>
    <property type="match status" value="1"/>
</dbReference>
<sequence length="566" mass="60682">MIAHQSPISGVAAYDGRFIATAGYDNQIILWDAANKIALARVWHDHLANQLEFSPDGQYLVSASSDTSARLWSVPSMKLLAVMSDHGDDVEMAIFHPSQSLIATASRDHQVRVFNFEGRLICRFQGHTADVISIAWNTAGDGLISSSDDGTLKHWSLHTQTLVSDIDLGGIETDTIAIAQDGRIYAGNDVGQIITLSASGTERMPAHDSGIKRLIYQDSDQLLVSLSYDRFLKIWQCSAGRIDLIAQSAIPAQIWPRSCAFLDSNTLVFATFGSSYASFDIASGQWDLRQVDPTQGVNAVIAHPAGRMTIGDAGTLRINGRASSETGSLCNFLTAAGGQVFTGGQTGELFNARTGQGIYQHKSPLNCGTAFMRHGVAHVLIGTYTGEGLVFAVSKEGATALVGTLQLHENAVKAVAASNSLIFSVCADTSAAWFSIQDLREKARKKQAHGRIANGCAALPGDRFISISRDRQLRIWEDFSVTTVPTPHSHSIKCVAASTDGRFIASGSYGGCVAIYDTHHQHWLPCERPTASGISSLCFDAAAAQFLAGSYDGQIYQISSAPLPSI</sequence>
<dbReference type="PANTHER" id="PTHR44019">
    <property type="entry name" value="WD REPEAT-CONTAINING PROTEIN 55"/>
    <property type="match status" value="1"/>
</dbReference>